<name>A0A0C9VF64_SPHS4</name>
<keyword evidence="3" id="KW-1185">Reference proteome</keyword>
<feature type="compositionally biased region" description="Polar residues" evidence="1">
    <location>
        <begin position="1"/>
        <end position="26"/>
    </location>
</feature>
<evidence type="ECO:0000313" key="3">
    <source>
        <dbReference type="Proteomes" id="UP000054279"/>
    </source>
</evidence>
<accession>A0A0C9VF64</accession>
<feature type="compositionally biased region" description="Low complexity" evidence="1">
    <location>
        <begin position="49"/>
        <end position="67"/>
    </location>
</feature>
<dbReference type="AlphaFoldDB" id="A0A0C9VF64"/>
<gene>
    <name evidence="2" type="ORF">M422DRAFT_250961</name>
</gene>
<feature type="non-terminal residue" evidence="2">
    <location>
        <position position="201"/>
    </location>
</feature>
<feature type="compositionally biased region" description="Basic and acidic residues" evidence="1">
    <location>
        <begin position="181"/>
        <end position="201"/>
    </location>
</feature>
<proteinExistence type="predicted"/>
<organism evidence="2 3">
    <name type="scientific">Sphaerobolus stellatus (strain SS14)</name>
    <dbReference type="NCBI Taxonomy" id="990650"/>
    <lineage>
        <taxon>Eukaryota</taxon>
        <taxon>Fungi</taxon>
        <taxon>Dikarya</taxon>
        <taxon>Basidiomycota</taxon>
        <taxon>Agaricomycotina</taxon>
        <taxon>Agaricomycetes</taxon>
        <taxon>Phallomycetidae</taxon>
        <taxon>Geastrales</taxon>
        <taxon>Sphaerobolaceae</taxon>
        <taxon>Sphaerobolus</taxon>
    </lineage>
</organism>
<dbReference type="HOGENOM" id="CLU_1363328_0_0_1"/>
<reference evidence="2 3" key="1">
    <citation type="submission" date="2014-06" db="EMBL/GenBank/DDBJ databases">
        <title>Evolutionary Origins and Diversification of the Mycorrhizal Mutualists.</title>
        <authorList>
            <consortium name="DOE Joint Genome Institute"/>
            <consortium name="Mycorrhizal Genomics Consortium"/>
            <person name="Kohler A."/>
            <person name="Kuo A."/>
            <person name="Nagy L.G."/>
            <person name="Floudas D."/>
            <person name="Copeland A."/>
            <person name="Barry K.W."/>
            <person name="Cichocki N."/>
            <person name="Veneault-Fourrey C."/>
            <person name="LaButti K."/>
            <person name="Lindquist E.A."/>
            <person name="Lipzen A."/>
            <person name="Lundell T."/>
            <person name="Morin E."/>
            <person name="Murat C."/>
            <person name="Riley R."/>
            <person name="Ohm R."/>
            <person name="Sun H."/>
            <person name="Tunlid A."/>
            <person name="Henrissat B."/>
            <person name="Grigoriev I.V."/>
            <person name="Hibbett D.S."/>
            <person name="Martin F."/>
        </authorList>
    </citation>
    <scope>NUCLEOTIDE SEQUENCE [LARGE SCALE GENOMIC DNA]</scope>
    <source>
        <strain evidence="2 3">SS14</strain>
    </source>
</reference>
<feature type="compositionally biased region" description="Polar residues" evidence="1">
    <location>
        <begin position="149"/>
        <end position="160"/>
    </location>
</feature>
<evidence type="ECO:0000256" key="1">
    <source>
        <dbReference type="SAM" id="MobiDB-lite"/>
    </source>
</evidence>
<evidence type="ECO:0000313" key="2">
    <source>
        <dbReference type="EMBL" id="KIJ45654.1"/>
    </source>
</evidence>
<feature type="region of interest" description="Disordered" evidence="1">
    <location>
        <begin position="1"/>
        <end position="201"/>
    </location>
</feature>
<protein>
    <submittedName>
        <fullName evidence="2">Uncharacterized protein</fullName>
    </submittedName>
</protein>
<dbReference type="Proteomes" id="UP000054279">
    <property type="component" value="Unassembled WGS sequence"/>
</dbReference>
<dbReference type="EMBL" id="KN837111">
    <property type="protein sequence ID" value="KIJ45654.1"/>
    <property type="molecule type" value="Genomic_DNA"/>
</dbReference>
<feature type="compositionally biased region" description="Polar residues" evidence="1">
    <location>
        <begin position="68"/>
        <end position="82"/>
    </location>
</feature>
<sequence>MPLPSTDSPSRPLRSNSKRQSMTITRSMGKALSDVMNKEKKVAGTDSEATSSSGTTRATTTVTRGASKSSRLSLESHTSGTGSEKPKISTPKPIGKKVAPPSTSKANKGKMAPPPPPSASKSSPDAKSSSDKPAKPRSSLTLRGAFSSALHSKASSQPSSLPKYKGTKADTSANTGSLRKRPNDWDEGKSGVGGKAKESSK</sequence>